<accession>M1P4M6</accession>
<dbReference type="PATRIC" id="fig|1167006.5.peg.69"/>
<keyword evidence="15" id="KW-1185">Reference proteome</keyword>
<dbReference type="GO" id="GO:0005829">
    <property type="term" value="C:cytosol"/>
    <property type="evidence" value="ECO:0007669"/>
    <property type="project" value="TreeGrafter"/>
</dbReference>
<dbReference type="EMBL" id="CP003985">
    <property type="protein sequence ID" value="AGF76652.1"/>
    <property type="molecule type" value="Genomic_DNA"/>
</dbReference>
<keyword evidence="7 12" id="KW-0808">Transferase</keyword>
<evidence type="ECO:0000256" key="7">
    <source>
        <dbReference type="ARBA" id="ARBA00022679"/>
    </source>
</evidence>
<dbReference type="AlphaFoldDB" id="M1P4M6"/>
<dbReference type="Gene3D" id="3.20.20.20">
    <property type="entry name" value="Dihydropteroate synthase-like"/>
    <property type="match status" value="1"/>
</dbReference>
<evidence type="ECO:0000256" key="11">
    <source>
        <dbReference type="ARBA" id="ARBA00030193"/>
    </source>
</evidence>
<proteinExistence type="inferred from homology"/>
<dbReference type="FunFam" id="3.20.20.20:FF:000006">
    <property type="entry name" value="Dihydropteroate synthase"/>
    <property type="match status" value="1"/>
</dbReference>
<dbReference type="KEGG" id="dsf:UWK_00064"/>
<feature type="domain" description="Pterin-binding" evidence="13">
    <location>
        <begin position="4"/>
        <end position="257"/>
    </location>
</feature>
<keyword evidence="8 12" id="KW-0479">Metal-binding</keyword>
<dbReference type="EC" id="2.5.1.15" evidence="5 12"/>
<dbReference type="GO" id="GO:0046656">
    <property type="term" value="P:folic acid biosynthetic process"/>
    <property type="evidence" value="ECO:0007669"/>
    <property type="project" value="UniProtKB-KW"/>
</dbReference>
<dbReference type="eggNOG" id="COG0294">
    <property type="taxonomic scope" value="Bacteria"/>
</dbReference>
<dbReference type="Proteomes" id="UP000011721">
    <property type="component" value="Chromosome"/>
</dbReference>
<dbReference type="UniPathway" id="UPA00077">
    <property type="reaction ID" value="UER00156"/>
</dbReference>
<evidence type="ECO:0000256" key="3">
    <source>
        <dbReference type="ARBA" id="ARBA00004763"/>
    </source>
</evidence>
<evidence type="ECO:0000256" key="10">
    <source>
        <dbReference type="ARBA" id="ARBA00022909"/>
    </source>
</evidence>
<evidence type="ECO:0000256" key="9">
    <source>
        <dbReference type="ARBA" id="ARBA00022842"/>
    </source>
</evidence>
<dbReference type="CDD" id="cd00739">
    <property type="entry name" value="DHPS"/>
    <property type="match status" value="1"/>
</dbReference>
<dbReference type="STRING" id="1167006.UWK_00064"/>
<dbReference type="HOGENOM" id="CLU_008023_0_2_7"/>
<dbReference type="InterPro" id="IPR000489">
    <property type="entry name" value="Pterin-binding_dom"/>
</dbReference>
<evidence type="ECO:0000256" key="12">
    <source>
        <dbReference type="RuleBase" id="RU361205"/>
    </source>
</evidence>
<organism evidence="14 15">
    <name type="scientific">Desulfocapsa sulfexigens (strain DSM 10523 / SB164P1)</name>
    <dbReference type="NCBI Taxonomy" id="1167006"/>
    <lineage>
        <taxon>Bacteria</taxon>
        <taxon>Pseudomonadati</taxon>
        <taxon>Thermodesulfobacteriota</taxon>
        <taxon>Desulfobulbia</taxon>
        <taxon>Desulfobulbales</taxon>
        <taxon>Desulfocapsaceae</taxon>
        <taxon>Desulfocapsa</taxon>
    </lineage>
</organism>
<evidence type="ECO:0000256" key="1">
    <source>
        <dbReference type="ARBA" id="ARBA00000012"/>
    </source>
</evidence>
<evidence type="ECO:0000256" key="4">
    <source>
        <dbReference type="ARBA" id="ARBA00009503"/>
    </source>
</evidence>
<dbReference type="Pfam" id="PF00809">
    <property type="entry name" value="Pterin_bind"/>
    <property type="match status" value="1"/>
</dbReference>
<comment type="catalytic activity">
    <reaction evidence="1">
        <text>(7,8-dihydropterin-6-yl)methyl diphosphate + 4-aminobenzoate = 7,8-dihydropteroate + diphosphate</text>
        <dbReference type="Rhea" id="RHEA:19949"/>
        <dbReference type="ChEBI" id="CHEBI:17836"/>
        <dbReference type="ChEBI" id="CHEBI:17839"/>
        <dbReference type="ChEBI" id="CHEBI:33019"/>
        <dbReference type="ChEBI" id="CHEBI:72950"/>
        <dbReference type="EC" id="2.5.1.15"/>
    </reaction>
</comment>
<reference evidence="15" key="1">
    <citation type="journal article" date="2013" name="Stand. Genomic Sci.">
        <title>Complete genome sequence of Desulfocapsa sulfexigens, a marine deltaproteobacterium specialized in disproportionating inorganic sulfur compounds.</title>
        <authorList>
            <person name="Finster K.W."/>
            <person name="Kjeldsen K.U."/>
            <person name="Kube M."/>
            <person name="Reinhardt R."/>
            <person name="Mussmann M."/>
            <person name="Amann R."/>
            <person name="Schreiber L."/>
        </authorList>
    </citation>
    <scope>NUCLEOTIDE SEQUENCE [LARGE SCALE GENOMIC DNA]</scope>
    <source>
        <strain evidence="15">DSM 10523 / SB164P1</strain>
    </source>
</reference>
<dbReference type="PANTHER" id="PTHR20941">
    <property type="entry name" value="FOLATE SYNTHESIS PROTEINS"/>
    <property type="match status" value="1"/>
</dbReference>
<dbReference type="GO" id="GO:0046654">
    <property type="term" value="P:tetrahydrofolate biosynthetic process"/>
    <property type="evidence" value="ECO:0007669"/>
    <property type="project" value="UniProtKB-UniPathway"/>
</dbReference>
<evidence type="ECO:0000259" key="13">
    <source>
        <dbReference type="PROSITE" id="PS50972"/>
    </source>
</evidence>
<evidence type="ECO:0000313" key="14">
    <source>
        <dbReference type="EMBL" id="AGF76652.1"/>
    </source>
</evidence>
<keyword evidence="10 12" id="KW-0289">Folate biosynthesis</keyword>
<dbReference type="PANTHER" id="PTHR20941:SF1">
    <property type="entry name" value="FOLIC ACID SYNTHESIS PROTEIN FOL1"/>
    <property type="match status" value="1"/>
</dbReference>
<name>M1P4M6_DESSD</name>
<comment type="cofactor">
    <cofactor evidence="2 12">
        <name>Mg(2+)</name>
        <dbReference type="ChEBI" id="CHEBI:18420"/>
    </cofactor>
</comment>
<evidence type="ECO:0000313" key="15">
    <source>
        <dbReference type="Proteomes" id="UP000011721"/>
    </source>
</evidence>
<evidence type="ECO:0000256" key="6">
    <source>
        <dbReference type="ARBA" id="ARBA00016919"/>
    </source>
</evidence>
<dbReference type="PROSITE" id="PS00793">
    <property type="entry name" value="DHPS_2"/>
    <property type="match status" value="1"/>
</dbReference>
<dbReference type="PROSITE" id="PS50972">
    <property type="entry name" value="PTERIN_BINDING"/>
    <property type="match status" value="1"/>
</dbReference>
<dbReference type="InterPro" id="IPR006390">
    <property type="entry name" value="DHP_synth_dom"/>
</dbReference>
<dbReference type="GO" id="GO:0046872">
    <property type="term" value="F:metal ion binding"/>
    <property type="evidence" value="ECO:0007669"/>
    <property type="project" value="UniProtKB-KW"/>
</dbReference>
<comment type="function">
    <text evidence="12">Catalyzes the condensation of para-aminobenzoate (pABA) with 6-hydroxymethyl-7,8-dihydropterin diphosphate (DHPt-PP) to form 7,8-dihydropteroate (H2Pte), the immediate precursor of folate derivatives.</text>
</comment>
<dbReference type="GO" id="GO:0004156">
    <property type="term" value="F:dihydropteroate synthase activity"/>
    <property type="evidence" value="ECO:0007669"/>
    <property type="project" value="UniProtKB-EC"/>
</dbReference>
<gene>
    <name evidence="14" type="ordered locus">UWK_00064</name>
</gene>
<evidence type="ECO:0000256" key="2">
    <source>
        <dbReference type="ARBA" id="ARBA00001946"/>
    </source>
</evidence>
<dbReference type="PROSITE" id="PS00792">
    <property type="entry name" value="DHPS_1"/>
    <property type="match status" value="1"/>
</dbReference>
<sequence>MILPKIMGILNVTPDSFSDGGQFDSVASACSQVEAFLASGVDIIDVGGESTRPFAEPVTEEEELARVIPAIRSIRGRYSIPISIDTTKAEVARQALAVGADIINDISALRKDPKMLALVQETSVPVIIMHMQGTPGDMQVKPHYENVINDIKVFFGERLAWLRENGVDLRRITLDPGIGFGKSLDHNLSILKHLAEFKELGCPLLLGHSRKRFIGDITGLDVENRDLPTAVVSALACSSGVDIIRVHNVTATCHALQMVNAIWKAN</sequence>
<comment type="similarity">
    <text evidence="4 12">Belongs to the DHPS family.</text>
</comment>
<dbReference type="InterPro" id="IPR011005">
    <property type="entry name" value="Dihydropteroate_synth-like_sf"/>
</dbReference>
<dbReference type="NCBIfam" id="TIGR01496">
    <property type="entry name" value="DHPS"/>
    <property type="match status" value="1"/>
</dbReference>
<dbReference type="RefSeq" id="WP_015402351.1">
    <property type="nucleotide sequence ID" value="NC_020304.1"/>
</dbReference>
<comment type="pathway">
    <text evidence="3 12">Cofactor biosynthesis; tetrahydrofolate biosynthesis; 7,8-dihydrofolate from 2-amino-4-hydroxy-6-hydroxymethyl-7,8-dihydropteridine diphosphate and 4-aminobenzoate: step 1/2.</text>
</comment>
<protein>
    <recommendedName>
        <fullName evidence="6 12">Dihydropteroate synthase</fullName>
        <shortName evidence="12">DHPS</shortName>
        <ecNumber evidence="5 12">2.5.1.15</ecNumber>
    </recommendedName>
    <alternativeName>
        <fullName evidence="11 12">Dihydropteroate pyrophosphorylase</fullName>
    </alternativeName>
</protein>
<evidence type="ECO:0000256" key="8">
    <source>
        <dbReference type="ARBA" id="ARBA00022723"/>
    </source>
</evidence>
<evidence type="ECO:0000256" key="5">
    <source>
        <dbReference type="ARBA" id="ARBA00012458"/>
    </source>
</evidence>
<dbReference type="InterPro" id="IPR045031">
    <property type="entry name" value="DHP_synth-like"/>
</dbReference>
<dbReference type="SUPFAM" id="SSF51717">
    <property type="entry name" value="Dihydropteroate synthetase-like"/>
    <property type="match status" value="1"/>
</dbReference>
<keyword evidence="9 12" id="KW-0460">Magnesium</keyword>